<accession>A0AA39J0P2</accession>
<evidence type="ECO:0000313" key="2">
    <source>
        <dbReference type="EMBL" id="KAK0433956.1"/>
    </source>
</evidence>
<organism evidence="2 3">
    <name type="scientific">Armillaria borealis</name>
    <dbReference type="NCBI Taxonomy" id="47425"/>
    <lineage>
        <taxon>Eukaryota</taxon>
        <taxon>Fungi</taxon>
        <taxon>Dikarya</taxon>
        <taxon>Basidiomycota</taxon>
        <taxon>Agaricomycotina</taxon>
        <taxon>Agaricomycetes</taxon>
        <taxon>Agaricomycetidae</taxon>
        <taxon>Agaricales</taxon>
        <taxon>Marasmiineae</taxon>
        <taxon>Physalacriaceae</taxon>
        <taxon>Armillaria</taxon>
    </lineage>
</organism>
<dbReference type="SUPFAM" id="SSF52047">
    <property type="entry name" value="RNI-like"/>
    <property type="match status" value="1"/>
</dbReference>
<dbReference type="InterPro" id="IPR032675">
    <property type="entry name" value="LRR_dom_sf"/>
</dbReference>
<dbReference type="Proteomes" id="UP001175226">
    <property type="component" value="Unassembled WGS sequence"/>
</dbReference>
<protein>
    <recommendedName>
        <fullName evidence="4">F-box domain-containing protein</fullName>
    </recommendedName>
</protein>
<evidence type="ECO:0000256" key="1">
    <source>
        <dbReference type="SAM" id="Coils"/>
    </source>
</evidence>
<evidence type="ECO:0008006" key="4">
    <source>
        <dbReference type="Google" id="ProtNLM"/>
    </source>
</evidence>
<sequence>MPPTMHHALTIPELLHENFQHISNEDLRRNVSTVCKRWINVSVRITWHTLHDLTPLLRLIGEIEWEDHLTPGNDFLNTCKFRSLHGDWTRFDFYNRHVRILYLGETATNYQPALSAFAMLRSGTAFLPNLQEFEWRGYREDWMASVFMMHNSITTFSLWVEFSFSEEQVGRYFDLIVARMPHLEHFYISGMDIEETLPFSRTLELLVPRLTDLKYIQFPAFNNTFPIISATSSLSRITNIRIDDAPSNMPLLSSAPPCILPSQLEILHVTMAFRDAARLFHMALPYLSDITLVSRQAEVPLTVSHLTGAISQSCRNLRKLHLDSAETRQGGPGGQVVVGVADDCVTIADIAPLFSCSAMKRFSIQHAYPLPLHDSDIRTLLTKWPALENLELNSFPSSSLAQGVSVPLPDWSTLALFAQYGRHLFSLGLYMNGGGNVPNVGNSYPFRAQLEVFRMGGSLTNRGASGQARFLSYILPPGCTLLTPFTQVPKLVSEFQQVRAEEREAKSQLEREVIELRARLASLESLKSV</sequence>
<gene>
    <name evidence="2" type="ORF">EV421DRAFT_1993418</name>
</gene>
<evidence type="ECO:0000313" key="3">
    <source>
        <dbReference type="Proteomes" id="UP001175226"/>
    </source>
</evidence>
<dbReference type="AlphaFoldDB" id="A0AA39J0P2"/>
<dbReference type="Gene3D" id="3.80.10.10">
    <property type="entry name" value="Ribonuclease Inhibitor"/>
    <property type="match status" value="1"/>
</dbReference>
<name>A0AA39J0P2_9AGAR</name>
<dbReference type="EMBL" id="JAUEPT010000075">
    <property type="protein sequence ID" value="KAK0433956.1"/>
    <property type="molecule type" value="Genomic_DNA"/>
</dbReference>
<proteinExistence type="predicted"/>
<comment type="caution">
    <text evidence="2">The sequence shown here is derived from an EMBL/GenBank/DDBJ whole genome shotgun (WGS) entry which is preliminary data.</text>
</comment>
<feature type="coiled-coil region" evidence="1">
    <location>
        <begin position="492"/>
        <end position="526"/>
    </location>
</feature>
<reference evidence="2" key="1">
    <citation type="submission" date="2023-06" db="EMBL/GenBank/DDBJ databases">
        <authorList>
            <consortium name="Lawrence Berkeley National Laboratory"/>
            <person name="Ahrendt S."/>
            <person name="Sahu N."/>
            <person name="Indic B."/>
            <person name="Wong-Bajracharya J."/>
            <person name="Merenyi Z."/>
            <person name="Ke H.-M."/>
            <person name="Monk M."/>
            <person name="Kocsube S."/>
            <person name="Drula E."/>
            <person name="Lipzen A."/>
            <person name="Balint B."/>
            <person name="Henrissat B."/>
            <person name="Andreopoulos B."/>
            <person name="Martin F.M."/>
            <person name="Harder C.B."/>
            <person name="Rigling D."/>
            <person name="Ford K.L."/>
            <person name="Foster G.D."/>
            <person name="Pangilinan J."/>
            <person name="Papanicolaou A."/>
            <person name="Barry K."/>
            <person name="LaButti K."/>
            <person name="Viragh M."/>
            <person name="Koriabine M."/>
            <person name="Yan M."/>
            <person name="Riley R."/>
            <person name="Champramary S."/>
            <person name="Plett K.L."/>
            <person name="Tsai I.J."/>
            <person name="Slot J."/>
            <person name="Sipos G."/>
            <person name="Plett J."/>
            <person name="Nagy L.G."/>
            <person name="Grigoriev I.V."/>
        </authorList>
    </citation>
    <scope>NUCLEOTIDE SEQUENCE</scope>
    <source>
        <strain evidence="2">FPL87.14</strain>
    </source>
</reference>
<keyword evidence="1" id="KW-0175">Coiled coil</keyword>
<keyword evidence="3" id="KW-1185">Reference proteome</keyword>